<comment type="caution">
    <text evidence="7">The sequence shown here is derived from an EMBL/GenBank/DDBJ whole genome shotgun (WGS) entry which is preliminary data.</text>
</comment>
<gene>
    <name evidence="7" type="ORF">BJ322DRAFT_1128663</name>
</gene>
<feature type="transmembrane region" description="Helical" evidence="5">
    <location>
        <begin position="199"/>
        <end position="226"/>
    </location>
</feature>
<keyword evidence="7" id="KW-0808">Transferase</keyword>
<evidence type="ECO:0000256" key="4">
    <source>
        <dbReference type="ARBA" id="ARBA00023136"/>
    </source>
</evidence>
<dbReference type="Pfam" id="PF13813">
    <property type="entry name" value="MBOAT_2"/>
    <property type="match status" value="1"/>
</dbReference>
<evidence type="ECO:0000256" key="3">
    <source>
        <dbReference type="ARBA" id="ARBA00022989"/>
    </source>
</evidence>
<proteinExistence type="predicted"/>
<evidence type="ECO:0000313" key="8">
    <source>
        <dbReference type="Proteomes" id="UP000736335"/>
    </source>
</evidence>
<dbReference type="AlphaFoldDB" id="A0A9P6L2S6"/>
<dbReference type="Proteomes" id="UP000736335">
    <property type="component" value="Unassembled WGS sequence"/>
</dbReference>
<feature type="domain" description="Wax synthase" evidence="6">
    <location>
        <begin position="233"/>
        <end position="309"/>
    </location>
</feature>
<reference evidence="7" key="1">
    <citation type="journal article" date="2020" name="Nat. Commun.">
        <title>Large-scale genome sequencing of mycorrhizal fungi provides insights into the early evolution of symbiotic traits.</title>
        <authorList>
            <person name="Miyauchi S."/>
            <person name="Kiss E."/>
            <person name="Kuo A."/>
            <person name="Drula E."/>
            <person name="Kohler A."/>
            <person name="Sanchez-Garcia M."/>
            <person name="Morin E."/>
            <person name="Andreopoulos B."/>
            <person name="Barry K.W."/>
            <person name="Bonito G."/>
            <person name="Buee M."/>
            <person name="Carver A."/>
            <person name="Chen C."/>
            <person name="Cichocki N."/>
            <person name="Clum A."/>
            <person name="Culley D."/>
            <person name="Crous P.W."/>
            <person name="Fauchery L."/>
            <person name="Girlanda M."/>
            <person name="Hayes R.D."/>
            <person name="Keri Z."/>
            <person name="LaButti K."/>
            <person name="Lipzen A."/>
            <person name="Lombard V."/>
            <person name="Magnuson J."/>
            <person name="Maillard F."/>
            <person name="Murat C."/>
            <person name="Nolan M."/>
            <person name="Ohm R.A."/>
            <person name="Pangilinan J."/>
            <person name="Pereira M.F."/>
            <person name="Perotto S."/>
            <person name="Peter M."/>
            <person name="Pfister S."/>
            <person name="Riley R."/>
            <person name="Sitrit Y."/>
            <person name="Stielow J.B."/>
            <person name="Szollosi G."/>
            <person name="Zifcakova L."/>
            <person name="Stursova M."/>
            <person name="Spatafora J.W."/>
            <person name="Tedersoo L."/>
            <person name="Vaario L.M."/>
            <person name="Yamada A."/>
            <person name="Yan M."/>
            <person name="Wang P."/>
            <person name="Xu J."/>
            <person name="Bruns T."/>
            <person name="Baldrian P."/>
            <person name="Vilgalys R."/>
            <person name="Dunand C."/>
            <person name="Henrissat B."/>
            <person name="Grigoriev I.V."/>
            <person name="Hibbett D."/>
            <person name="Nagy L.G."/>
            <person name="Martin F.M."/>
        </authorList>
    </citation>
    <scope>NUCLEOTIDE SEQUENCE</scope>
    <source>
        <strain evidence="7">UH-Tt-Lm1</strain>
    </source>
</reference>
<keyword evidence="2 5" id="KW-0812">Transmembrane</keyword>
<evidence type="ECO:0000256" key="2">
    <source>
        <dbReference type="ARBA" id="ARBA00022692"/>
    </source>
</evidence>
<feature type="transmembrane region" description="Helical" evidence="5">
    <location>
        <begin position="288"/>
        <end position="306"/>
    </location>
</feature>
<dbReference type="InterPro" id="IPR032805">
    <property type="entry name" value="Wax_synthase_dom"/>
</dbReference>
<comment type="subcellular location">
    <subcellularLocation>
        <location evidence="1">Membrane</location>
        <topology evidence="1">Multi-pass membrane protein</topology>
    </subcellularLocation>
</comment>
<name>A0A9P6L2S6_9AGAM</name>
<dbReference type="GO" id="GO:0016020">
    <property type="term" value="C:membrane"/>
    <property type="evidence" value="ECO:0007669"/>
    <property type="project" value="UniProtKB-SubCell"/>
</dbReference>
<dbReference type="EMBL" id="WIUZ02000015">
    <property type="protein sequence ID" value="KAF9780801.1"/>
    <property type="molecule type" value="Genomic_DNA"/>
</dbReference>
<feature type="transmembrane region" description="Helical" evidence="5">
    <location>
        <begin position="53"/>
        <end position="73"/>
    </location>
</feature>
<evidence type="ECO:0000313" key="7">
    <source>
        <dbReference type="EMBL" id="KAF9780801.1"/>
    </source>
</evidence>
<keyword evidence="8" id="KW-1185">Reference proteome</keyword>
<dbReference type="OrthoDB" id="1077582at2759"/>
<sequence>MGQFPWTTALLFEALRITILYPTRHHAFRVVAFAAMIYVAVQVYLTMEASRGASYTIGISTALHLGFTTYLLCGEGSFPDHWRRVRDQAHAKSDAGGSENLPSNFSFMKKLWWTIDLAYSVRMIGWVQEPQDLPTHPPPSRRTFLWNTSLKFIVNLFLVPDLTTLVIGQSPAFDSRLHDPTDGPETYLAAVPLLRRVPYVVAFFIFMGSLTCGCHNLLALVCVGLGGSSPTLWPDNWGSWGDAYTIRRFWRKTWHQRMRPTLAGWGGFVANKIFKFPRGSNRSSYTKLYVGFFLFGIIHLSGDFMCARRMIYDPCKFFLLQPIAITFEDFVIYLAKRSPLLGGIGLGNRTGAVVRVAGYCWVMLWLCLALPVLTGEQSTIGFNDFDRGPIARFLFDKWKQYAVDRQR</sequence>
<dbReference type="GO" id="GO:0016740">
    <property type="term" value="F:transferase activity"/>
    <property type="evidence" value="ECO:0007669"/>
    <property type="project" value="UniProtKB-KW"/>
</dbReference>
<organism evidence="7 8">
    <name type="scientific">Thelephora terrestris</name>
    <dbReference type="NCBI Taxonomy" id="56493"/>
    <lineage>
        <taxon>Eukaryota</taxon>
        <taxon>Fungi</taxon>
        <taxon>Dikarya</taxon>
        <taxon>Basidiomycota</taxon>
        <taxon>Agaricomycotina</taxon>
        <taxon>Agaricomycetes</taxon>
        <taxon>Thelephorales</taxon>
        <taxon>Thelephoraceae</taxon>
        <taxon>Thelephora</taxon>
    </lineage>
</organism>
<feature type="transmembrane region" description="Helical" evidence="5">
    <location>
        <begin position="26"/>
        <end position="47"/>
    </location>
</feature>
<evidence type="ECO:0000256" key="5">
    <source>
        <dbReference type="SAM" id="Phobius"/>
    </source>
</evidence>
<reference evidence="7" key="2">
    <citation type="submission" date="2020-11" db="EMBL/GenBank/DDBJ databases">
        <authorList>
            <consortium name="DOE Joint Genome Institute"/>
            <person name="Kuo A."/>
            <person name="Miyauchi S."/>
            <person name="Kiss E."/>
            <person name="Drula E."/>
            <person name="Kohler A."/>
            <person name="Sanchez-Garcia M."/>
            <person name="Andreopoulos B."/>
            <person name="Barry K.W."/>
            <person name="Bonito G."/>
            <person name="Buee M."/>
            <person name="Carver A."/>
            <person name="Chen C."/>
            <person name="Cichocki N."/>
            <person name="Clum A."/>
            <person name="Culley D."/>
            <person name="Crous P.W."/>
            <person name="Fauchery L."/>
            <person name="Girlanda M."/>
            <person name="Hayes R."/>
            <person name="Keri Z."/>
            <person name="Labutti K."/>
            <person name="Lipzen A."/>
            <person name="Lombard V."/>
            <person name="Magnuson J."/>
            <person name="Maillard F."/>
            <person name="Morin E."/>
            <person name="Murat C."/>
            <person name="Nolan M."/>
            <person name="Ohm R."/>
            <person name="Pangilinan J."/>
            <person name="Pereira M."/>
            <person name="Perotto S."/>
            <person name="Peter M."/>
            <person name="Riley R."/>
            <person name="Sitrit Y."/>
            <person name="Stielow B."/>
            <person name="Szollosi G."/>
            <person name="Zifcakova L."/>
            <person name="Stursova M."/>
            <person name="Spatafora J.W."/>
            <person name="Tedersoo L."/>
            <person name="Vaario L.-M."/>
            <person name="Yamada A."/>
            <person name="Yan M."/>
            <person name="Wang P."/>
            <person name="Xu J."/>
            <person name="Bruns T."/>
            <person name="Baldrian P."/>
            <person name="Vilgalys R."/>
            <person name="Henrissat B."/>
            <person name="Grigoriev I.V."/>
            <person name="Hibbett D."/>
            <person name="Nagy L.G."/>
            <person name="Martin F.M."/>
        </authorList>
    </citation>
    <scope>NUCLEOTIDE SEQUENCE</scope>
    <source>
        <strain evidence="7">UH-Tt-Lm1</strain>
    </source>
</reference>
<evidence type="ECO:0000256" key="1">
    <source>
        <dbReference type="ARBA" id="ARBA00004141"/>
    </source>
</evidence>
<feature type="transmembrane region" description="Helical" evidence="5">
    <location>
        <begin position="356"/>
        <end position="373"/>
    </location>
</feature>
<keyword evidence="4 5" id="KW-0472">Membrane</keyword>
<accession>A0A9P6L2S6</accession>
<evidence type="ECO:0000259" key="6">
    <source>
        <dbReference type="Pfam" id="PF13813"/>
    </source>
</evidence>
<protein>
    <submittedName>
        <fullName evidence="7">Membrane bound O-acyl transferase family-domain-containing protein</fullName>
    </submittedName>
</protein>
<keyword evidence="3 5" id="KW-1133">Transmembrane helix</keyword>